<dbReference type="Proteomes" id="UP001066276">
    <property type="component" value="Chromosome 1_1"/>
</dbReference>
<proteinExistence type="predicted"/>
<sequence>MSIRVYWTYPEKADILNQTWRLKDTVDATDLPSESVVLSPQRIMNFDASLLSAAAWGKTAGPTMGLEAAPVRPYPRVWEYRPKRHAVFTDCSTRLAEESIFFPRLSSLFDSLSGVVEGDASEEDKAWITSLSGVGCWVRNFGSVGAGRWATVLFTGAPVLCLDQVPSRTSVRASLKGRRSSELEARD</sequence>
<evidence type="ECO:0000313" key="1">
    <source>
        <dbReference type="EMBL" id="KAJ1218483.1"/>
    </source>
</evidence>
<protein>
    <submittedName>
        <fullName evidence="1">Uncharacterized protein</fullName>
    </submittedName>
</protein>
<dbReference type="AlphaFoldDB" id="A0AAV7X1F1"/>
<keyword evidence="2" id="KW-1185">Reference proteome</keyword>
<organism evidence="1 2">
    <name type="scientific">Pleurodeles waltl</name>
    <name type="common">Iberian ribbed newt</name>
    <dbReference type="NCBI Taxonomy" id="8319"/>
    <lineage>
        <taxon>Eukaryota</taxon>
        <taxon>Metazoa</taxon>
        <taxon>Chordata</taxon>
        <taxon>Craniata</taxon>
        <taxon>Vertebrata</taxon>
        <taxon>Euteleostomi</taxon>
        <taxon>Amphibia</taxon>
        <taxon>Batrachia</taxon>
        <taxon>Caudata</taxon>
        <taxon>Salamandroidea</taxon>
        <taxon>Salamandridae</taxon>
        <taxon>Pleurodelinae</taxon>
        <taxon>Pleurodeles</taxon>
    </lineage>
</organism>
<evidence type="ECO:0000313" key="2">
    <source>
        <dbReference type="Proteomes" id="UP001066276"/>
    </source>
</evidence>
<name>A0AAV7X1F1_PLEWA</name>
<dbReference type="EMBL" id="JANPWB010000001">
    <property type="protein sequence ID" value="KAJ1218483.1"/>
    <property type="molecule type" value="Genomic_DNA"/>
</dbReference>
<reference evidence="1" key="1">
    <citation type="journal article" date="2022" name="bioRxiv">
        <title>Sequencing and chromosome-scale assembly of the giantPleurodeles waltlgenome.</title>
        <authorList>
            <person name="Brown T."/>
            <person name="Elewa A."/>
            <person name="Iarovenko S."/>
            <person name="Subramanian E."/>
            <person name="Araus A.J."/>
            <person name="Petzold A."/>
            <person name="Susuki M."/>
            <person name="Suzuki K.-i.T."/>
            <person name="Hayashi T."/>
            <person name="Toyoda A."/>
            <person name="Oliveira C."/>
            <person name="Osipova E."/>
            <person name="Leigh N.D."/>
            <person name="Simon A."/>
            <person name="Yun M.H."/>
        </authorList>
    </citation>
    <scope>NUCLEOTIDE SEQUENCE</scope>
    <source>
        <strain evidence="1">20211129_DDA</strain>
        <tissue evidence="1">Liver</tissue>
    </source>
</reference>
<accession>A0AAV7X1F1</accession>
<gene>
    <name evidence="1" type="ORF">NDU88_006062</name>
</gene>
<comment type="caution">
    <text evidence="1">The sequence shown here is derived from an EMBL/GenBank/DDBJ whole genome shotgun (WGS) entry which is preliminary data.</text>
</comment>